<protein>
    <recommendedName>
        <fullName evidence="2">DUF3090 domain-containing protein</fullName>
    </recommendedName>
</protein>
<dbReference type="Pfam" id="PF11290">
    <property type="entry name" value="DUF3090"/>
    <property type="match status" value="1"/>
</dbReference>
<accession>A0A6J4JU23</accession>
<dbReference type="AlphaFoldDB" id="A0A6J4JU23"/>
<evidence type="ECO:0008006" key="2">
    <source>
        <dbReference type="Google" id="ProtNLM"/>
    </source>
</evidence>
<dbReference type="NCBIfam" id="TIGR03847">
    <property type="entry name" value="conserved hypothetical protein"/>
    <property type="match status" value="1"/>
</dbReference>
<evidence type="ECO:0000313" key="1">
    <source>
        <dbReference type="EMBL" id="CAA9287632.1"/>
    </source>
</evidence>
<name>A0A6J4JU23_9CHLR</name>
<proteinExistence type="predicted"/>
<sequence length="175" mass="19348">MAEFNYDLDPVDRITVGAVGQPGQRTFYLQARARREILSLVLEKEQVGALGNALEQLLENLAEKNPLLSTTEDLIVVTSMDLEEPVEEGFRIGQLGLGYDEGRDLLVIIAQEAGSGEEGEELETARFTFSRDQGRAMAHHGSELMARGRPRCPQCGEPMNPEGHLCVKKNGHRTE</sequence>
<dbReference type="InterPro" id="IPR021441">
    <property type="entry name" value="DUF3090"/>
</dbReference>
<organism evidence="1">
    <name type="scientific">uncultured Chloroflexia bacterium</name>
    <dbReference type="NCBI Taxonomy" id="1672391"/>
    <lineage>
        <taxon>Bacteria</taxon>
        <taxon>Bacillati</taxon>
        <taxon>Chloroflexota</taxon>
        <taxon>Chloroflexia</taxon>
        <taxon>environmental samples</taxon>
    </lineage>
</organism>
<reference evidence="1" key="1">
    <citation type="submission" date="2020-02" db="EMBL/GenBank/DDBJ databases">
        <authorList>
            <person name="Meier V. D."/>
        </authorList>
    </citation>
    <scope>NUCLEOTIDE SEQUENCE</scope>
    <source>
        <strain evidence="1">AVDCRST_MAG26</strain>
    </source>
</reference>
<gene>
    <name evidence="1" type="ORF">AVDCRST_MAG26-3858</name>
</gene>
<dbReference type="EMBL" id="CADCTK010000896">
    <property type="protein sequence ID" value="CAA9287632.1"/>
    <property type="molecule type" value="Genomic_DNA"/>
</dbReference>